<reference evidence="1 2" key="1">
    <citation type="submission" date="2016-01" db="EMBL/GenBank/DDBJ databases">
        <authorList>
            <person name="Regsiter A."/>
            <person name="william w."/>
        </authorList>
    </citation>
    <scope>NUCLEOTIDE SEQUENCE [LARGE SCALE GENOMIC DNA]</scope>
    <source>
        <strain evidence="1 2">CFBP 5494</strain>
    </source>
</reference>
<sequence>MHRDYRRSRFATHFNDCYDIHQVSIEVQRLRWTSNAASGCGVRVKFAQNFGRQGFGDLREVASSMGITALVNSAYIHLQKSRDEIGSLSSGITNPDPPQWPEALCGACFLASTLGFSLRATHATVVKDRNGSCSLSESLFSFSCSVIQSSG</sequence>
<accession>A0A9W5B728</accession>
<dbReference type="EMBL" id="FBVY01000042">
    <property type="protein sequence ID" value="CUX01918.1"/>
    <property type="molecule type" value="Genomic_DNA"/>
</dbReference>
<protein>
    <submittedName>
        <fullName evidence="1">Uncharacterized protein</fullName>
    </submittedName>
</protein>
<name>A0A9W5B728_9HYPH</name>
<organism evidence="1 2">
    <name type="scientific">Agrobacterium genomosp. 2 str. CFBP 5494</name>
    <dbReference type="NCBI Taxonomy" id="1183436"/>
    <lineage>
        <taxon>Bacteria</taxon>
        <taxon>Pseudomonadati</taxon>
        <taxon>Pseudomonadota</taxon>
        <taxon>Alphaproteobacteria</taxon>
        <taxon>Hyphomicrobiales</taxon>
        <taxon>Rhizobiaceae</taxon>
        <taxon>Rhizobium/Agrobacterium group</taxon>
        <taxon>Agrobacterium</taxon>
        <taxon>Agrobacterium tumefaciens complex</taxon>
    </lineage>
</organism>
<comment type="caution">
    <text evidence="1">The sequence shown here is derived from an EMBL/GenBank/DDBJ whole genome shotgun (WGS) entry which is preliminary data.</text>
</comment>
<evidence type="ECO:0000313" key="1">
    <source>
        <dbReference type="EMBL" id="CUX01918.1"/>
    </source>
</evidence>
<dbReference type="Proteomes" id="UP000191933">
    <property type="component" value="Unassembled WGS sequence"/>
</dbReference>
<proteinExistence type="predicted"/>
<dbReference type="AlphaFoldDB" id="A0A9W5B728"/>
<keyword evidence="2" id="KW-1185">Reference proteome</keyword>
<gene>
    <name evidence="1" type="ORF">AGR2A_pa40008</name>
</gene>
<evidence type="ECO:0000313" key="2">
    <source>
        <dbReference type="Proteomes" id="UP000191933"/>
    </source>
</evidence>